<evidence type="ECO:0000259" key="3">
    <source>
        <dbReference type="Pfam" id="PF07727"/>
    </source>
</evidence>
<accession>A0A1S3ZYC8</accession>
<name>A0A1S3ZYC8_TOBAC</name>
<evidence type="ECO:0000256" key="1">
    <source>
        <dbReference type="SAM" id="Coils"/>
    </source>
</evidence>
<gene>
    <name evidence="4" type="primary">LOC107791796</name>
</gene>
<evidence type="ECO:0000256" key="2">
    <source>
        <dbReference type="SAM" id="MobiDB-lite"/>
    </source>
</evidence>
<evidence type="ECO:0000313" key="4">
    <source>
        <dbReference type="RefSeq" id="XP_016469422.1"/>
    </source>
</evidence>
<feature type="domain" description="Reverse transcriptase Ty1/copia-type" evidence="3">
    <location>
        <begin position="129"/>
        <end position="233"/>
    </location>
</feature>
<keyword evidence="1" id="KW-0175">Coiled coil</keyword>
<feature type="compositionally biased region" description="Polar residues" evidence="2">
    <location>
        <begin position="115"/>
        <end position="132"/>
    </location>
</feature>
<reference evidence="4" key="1">
    <citation type="submission" date="2025-08" db="UniProtKB">
        <authorList>
            <consortium name="RefSeq"/>
        </authorList>
    </citation>
    <scope>IDENTIFICATION</scope>
</reference>
<proteinExistence type="predicted"/>
<dbReference type="AlphaFoldDB" id="A0A1S3ZYC8"/>
<feature type="region of interest" description="Disordered" evidence="2">
    <location>
        <begin position="113"/>
        <end position="132"/>
    </location>
</feature>
<dbReference type="PaxDb" id="4097-A0A1S3ZYC8"/>
<dbReference type="STRING" id="4097.A0A1S3ZYC8"/>
<feature type="coiled-coil region" evidence="1">
    <location>
        <begin position="15"/>
        <end position="42"/>
    </location>
</feature>
<dbReference type="RefSeq" id="XP_016469422.1">
    <property type="nucleotide sequence ID" value="XM_016613936.1"/>
</dbReference>
<dbReference type="Pfam" id="PF07727">
    <property type="entry name" value="RVT_2"/>
    <property type="match status" value="1"/>
</dbReference>
<organism evidence="4">
    <name type="scientific">Nicotiana tabacum</name>
    <name type="common">Common tobacco</name>
    <dbReference type="NCBI Taxonomy" id="4097"/>
    <lineage>
        <taxon>Eukaryota</taxon>
        <taxon>Viridiplantae</taxon>
        <taxon>Streptophyta</taxon>
        <taxon>Embryophyta</taxon>
        <taxon>Tracheophyta</taxon>
        <taxon>Spermatophyta</taxon>
        <taxon>Magnoliopsida</taxon>
        <taxon>eudicotyledons</taxon>
        <taxon>Gunneridae</taxon>
        <taxon>Pentapetalae</taxon>
        <taxon>asterids</taxon>
        <taxon>lamiids</taxon>
        <taxon>Solanales</taxon>
        <taxon>Solanaceae</taxon>
        <taxon>Nicotianoideae</taxon>
        <taxon>Nicotianeae</taxon>
        <taxon>Nicotiana</taxon>
    </lineage>
</organism>
<dbReference type="OrthoDB" id="1306296at2759"/>
<dbReference type="InterPro" id="IPR013103">
    <property type="entry name" value="RVT_2"/>
</dbReference>
<protein>
    <recommendedName>
        <fullName evidence="3">Reverse transcriptase Ty1/copia-type domain-containing protein</fullName>
    </recommendedName>
</protein>
<sequence length="234" mass="26600">MSIYCPNCYELQEFIDIALEDIERVLNELRNIQREKKEWALKLETVTKLDGGAVTFGDKSKGNIIGVENVPLTPTCDADEVYLVDELNYNLLSISQLCDNDYEVHFKKHGKYHQSESVDQQTQPAEENKLNESGQVVRNKARLVAQGYSQQEGIDCDETFAHVARLGSIRILLAFAAHKGFMLFQMDIKSTFLNGYISEEVYVKQPPEFAIVTFPNHVYKLTKALYSLKQAPLA</sequence>
<dbReference type="KEGG" id="nta:107791796"/>